<evidence type="ECO:0000313" key="2">
    <source>
        <dbReference type="EMBL" id="CAF9916381.1"/>
    </source>
</evidence>
<accession>A0A8H3F1B4</accession>
<organism evidence="2 3">
    <name type="scientific">Imshaugia aleurites</name>
    <dbReference type="NCBI Taxonomy" id="172621"/>
    <lineage>
        <taxon>Eukaryota</taxon>
        <taxon>Fungi</taxon>
        <taxon>Dikarya</taxon>
        <taxon>Ascomycota</taxon>
        <taxon>Pezizomycotina</taxon>
        <taxon>Lecanoromycetes</taxon>
        <taxon>OSLEUM clade</taxon>
        <taxon>Lecanoromycetidae</taxon>
        <taxon>Lecanorales</taxon>
        <taxon>Lecanorineae</taxon>
        <taxon>Parmeliaceae</taxon>
        <taxon>Imshaugia</taxon>
    </lineage>
</organism>
<sequence>MKASFIWDGKSLDEARFHARACLLAVVGRQQNPDSLNRNTKEEHHSLDDSDSDDDGSDATTIAPRMIVKTSGKAKLKESFLDRLAEVLSREKPQPGEKAEHVAATAMMEGDDEATIYVAKNGGLDDVDRSMLHVLKIWVRAIAADGRRRDITKDAMWKKLIDYYQKRLNFYRQGLLQGLEPYLTRIDSEYATAKRLSGLARLRASLAAVGTDWCAVVHAAYELQFDKSGMSDVEKIAKEDSRRLWQSIRLLGRLRVAYETFIEGALHLAIFKKVNIVANDAGLNEEVADKASRPLPPMVSAHFKMLTSKQRKACKLKLAKPCSIHAEVQLLMQLEPVLREDSNAARVFNYIGCSKRTCFLCCKLIGEHGFFRTRGTHGKVYDQWSIPTSHELPIASVFRIMVALVDIESDMITRFENSLCSRELPLVAESSIGNSEHSATSMHRHRLRQVGLETEGLYAVDSDKRREDPPVTKLGKRRTSFRAARIPQTVEVQ</sequence>
<reference evidence="2" key="1">
    <citation type="submission" date="2021-03" db="EMBL/GenBank/DDBJ databases">
        <authorList>
            <person name="Tagirdzhanova G."/>
        </authorList>
    </citation>
    <scope>NUCLEOTIDE SEQUENCE</scope>
</reference>
<feature type="region of interest" description="Disordered" evidence="1">
    <location>
        <begin position="33"/>
        <end position="63"/>
    </location>
</feature>
<keyword evidence="3" id="KW-1185">Reference proteome</keyword>
<dbReference type="InterPro" id="IPR027796">
    <property type="entry name" value="OTT_1508_deam-like"/>
</dbReference>
<evidence type="ECO:0000313" key="3">
    <source>
        <dbReference type="Proteomes" id="UP000664534"/>
    </source>
</evidence>
<evidence type="ECO:0000256" key="1">
    <source>
        <dbReference type="SAM" id="MobiDB-lite"/>
    </source>
</evidence>
<gene>
    <name evidence="2" type="ORF">IMSHALPRED_003061</name>
</gene>
<dbReference type="Proteomes" id="UP000664534">
    <property type="component" value="Unassembled WGS sequence"/>
</dbReference>
<name>A0A8H3F1B4_9LECA</name>
<comment type="caution">
    <text evidence="2">The sequence shown here is derived from an EMBL/GenBank/DDBJ whole genome shotgun (WGS) entry which is preliminary data.</text>
</comment>
<dbReference type="EMBL" id="CAJPDT010000016">
    <property type="protein sequence ID" value="CAF9916381.1"/>
    <property type="molecule type" value="Genomic_DNA"/>
</dbReference>
<dbReference type="Pfam" id="PF14441">
    <property type="entry name" value="OTT_1508_deam"/>
    <property type="match status" value="1"/>
</dbReference>
<feature type="compositionally biased region" description="Basic and acidic residues" evidence="1">
    <location>
        <begin position="39"/>
        <end position="48"/>
    </location>
</feature>
<dbReference type="OrthoDB" id="3801348at2759"/>
<proteinExistence type="predicted"/>
<dbReference type="AlphaFoldDB" id="A0A8H3F1B4"/>
<protein>
    <submittedName>
        <fullName evidence="2">Uncharacterized protein</fullName>
    </submittedName>
</protein>